<feature type="coiled-coil region" evidence="1">
    <location>
        <begin position="168"/>
        <end position="195"/>
    </location>
</feature>
<dbReference type="EMBL" id="JBFCZG010000004">
    <property type="protein sequence ID" value="KAL3422851.1"/>
    <property type="molecule type" value="Genomic_DNA"/>
</dbReference>
<evidence type="ECO:0000313" key="4">
    <source>
        <dbReference type="Proteomes" id="UP001629113"/>
    </source>
</evidence>
<reference evidence="3 4" key="1">
    <citation type="submission" date="2024-06" db="EMBL/GenBank/DDBJ databases">
        <title>Complete genome of Phlyctema vagabunda strain 19-DSS-EL-015.</title>
        <authorList>
            <person name="Fiorenzani C."/>
        </authorList>
    </citation>
    <scope>NUCLEOTIDE SEQUENCE [LARGE SCALE GENOMIC DNA]</scope>
    <source>
        <strain evidence="3 4">19-DSS-EL-015</strain>
    </source>
</reference>
<dbReference type="Proteomes" id="UP001629113">
    <property type="component" value="Unassembled WGS sequence"/>
</dbReference>
<dbReference type="PANTHER" id="PTHR39472">
    <property type="entry name" value="EXPRESSED PROTEIN"/>
    <property type="match status" value="1"/>
</dbReference>
<dbReference type="PANTHER" id="PTHR39472:SF1">
    <property type="entry name" value="EXPRESSED PROTEIN"/>
    <property type="match status" value="1"/>
</dbReference>
<name>A0ABR4PHN9_9HELO</name>
<accession>A0ABR4PHN9</accession>
<feature type="compositionally biased region" description="Acidic residues" evidence="2">
    <location>
        <begin position="242"/>
        <end position="256"/>
    </location>
</feature>
<keyword evidence="1" id="KW-0175">Coiled coil</keyword>
<evidence type="ECO:0000313" key="3">
    <source>
        <dbReference type="EMBL" id="KAL3422851.1"/>
    </source>
</evidence>
<evidence type="ECO:0000256" key="2">
    <source>
        <dbReference type="SAM" id="MobiDB-lite"/>
    </source>
</evidence>
<feature type="compositionally biased region" description="Basic and acidic residues" evidence="2">
    <location>
        <begin position="257"/>
        <end position="273"/>
    </location>
</feature>
<sequence length="281" mass="32165">MSYQNYLDSPQGTPNSNSRQAPPSPAQNMNPNGMNGGMGMGAGYPTPAGHQQDLNHIMQMVENLSAQLAQNNAMTSNIVEMTGRVREIAQKHNLTNEELIVLSAHSIDGQARNLDKELSELEKKYDAACYDREEWKKLSVYCCQVLSNILDLARDFKFKHEADTLTWHRNYRDQLAAEREENLKLRCEINDMRAAAIRSNTHMNDLRRHISDSKAFYEQEVRITQWRQQARFWKRMAMPYLPDDDPEFSDDDDIIDPEEKKRLQAEKEAKEGEGEGGASAN</sequence>
<organism evidence="3 4">
    <name type="scientific">Phlyctema vagabunda</name>
    <dbReference type="NCBI Taxonomy" id="108571"/>
    <lineage>
        <taxon>Eukaryota</taxon>
        <taxon>Fungi</taxon>
        <taxon>Dikarya</taxon>
        <taxon>Ascomycota</taxon>
        <taxon>Pezizomycotina</taxon>
        <taxon>Leotiomycetes</taxon>
        <taxon>Helotiales</taxon>
        <taxon>Dermateaceae</taxon>
        <taxon>Phlyctema</taxon>
    </lineage>
</organism>
<evidence type="ECO:0000256" key="1">
    <source>
        <dbReference type="SAM" id="Coils"/>
    </source>
</evidence>
<proteinExistence type="predicted"/>
<feature type="region of interest" description="Disordered" evidence="2">
    <location>
        <begin position="242"/>
        <end position="281"/>
    </location>
</feature>
<feature type="coiled-coil region" evidence="1">
    <location>
        <begin position="104"/>
        <end position="131"/>
    </location>
</feature>
<gene>
    <name evidence="3" type="ORF">PVAG01_04598</name>
</gene>
<comment type="caution">
    <text evidence="3">The sequence shown here is derived from an EMBL/GenBank/DDBJ whole genome shotgun (WGS) entry which is preliminary data.</text>
</comment>
<feature type="compositionally biased region" description="Polar residues" evidence="2">
    <location>
        <begin position="1"/>
        <end position="21"/>
    </location>
</feature>
<feature type="region of interest" description="Disordered" evidence="2">
    <location>
        <begin position="1"/>
        <end position="51"/>
    </location>
</feature>
<keyword evidence="4" id="KW-1185">Reference proteome</keyword>
<protein>
    <submittedName>
        <fullName evidence="3">Uncharacterized protein</fullName>
    </submittedName>
</protein>